<gene>
    <name evidence="2" type="ORF">CLIM01_02359</name>
</gene>
<feature type="region of interest" description="Disordered" evidence="1">
    <location>
        <begin position="98"/>
        <end position="126"/>
    </location>
</feature>
<reference evidence="2" key="1">
    <citation type="submission" date="2023-04" db="EMBL/GenBank/DDBJ databases">
        <title>Colletotrichum limetticola genome sequence.</title>
        <authorList>
            <person name="Baroncelli R."/>
        </authorList>
    </citation>
    <scope>NUCLEOTIDE SEQUENCE</scope>
    <source>
        <strain evidence="2">KLA-Anderson</strain>
    </source>
</reference>
<evidence type="ECO:0000256" key="1">
    <source>
        <dbReference type="SAM" id="MobiDB-lite"/>
    </source>
</evidence>
<organism evidence="2 3">
    <name type="scientific">Colletotrichum limetticola</name>
    <dbReference type="NCBI Taxonomy" id="1209924"/>
    <lineage>
        <taxon>Eukaryota</taxon>
        <taxon>Fungi</taxon>
        <taxon>Dikarya</taxon>
        <taxon>Ascomycota</taxon>
        <taxon>Pezizomycotina</taxon>
        <taxon>Sordariomycetes</taxon>
        <taxon>Hypocreomycetidae</taxon>
        <taxon>Glomerellales</taxon>
        <taxon>Glomerellaceae</taxon>
        <taxon>Colletotrichum</taxon>
        <taxon>Colletotrichum acutatum species complex</taxon>
    </lineage>
</organism>
<dbReference type="Proteomes" id="UP001169217">
    <property type="component" value="Unassembled WGS sequence"/>
</dbReference>
<evidence type="ECO:0000313" key="3">
    <source>
        <dbReference type="Proteomes" id="UP001169217"/>
    </source>
</evidence>
<feature type="compositionally biased region" description="Basic and acidic residues" evidence="1">
    <location>
        <begin position="98"/>
        <end position="107"/>
    </location>
</feature>
<accession>A0ABQ9Q911</accession>
<name>A0ABQ9Q911_9PEZI</name>
<sequence length="161" mass="17908">MRRCAFVFPEMFLGARGEKEMAHQPCTTTAIPYRLPEYNTADGTNWHSSILFLFVQPSTHARPIPSHRASALLHLINPKYGDRPAVSILRDVSIGKDAEDDSFDRPPRSPFTLTSGLPSPVSNGASPPSTCAHLHLRIHRKVSVPSPYLTYLTWLSLMCPV</sequence>
<keyword evidence="3" id="KW-1185">Reference proteome</keyword>
<protein>
    <submittedName>
        <fullName evidence="2">Uncharacterized protein</fullName>
    </submittedName>
</protein>
<feature type="compositionally biased region" description="Polar residues" evidence="1">
    <location>
        <begin position="111"/>
        <end position="126"/>
    </location>
</feature>
<comment type="caution">
    <text evidence="2">The sequence shown here is derived from an EMBL/GenBank/DDBJ whole genome shotgun (WGS) entry which is preliminary data.</text>
</comment>
<evidence type="ECO:0000313" key="2">
    <source>
        <dbReference type="EMBL" id="KAK0380301.1"/>
    </source>
</evidence>
<dbReference type="EMBL" id="JARUPT010000043">
    <property type="protein sequence ID" value="KAK0380301.1"/>
    <property type="molecule type" value="Genomic_DNA"/>
</dbReference>
<proteinExistence type="predicted"/>